<dbReference type="InterPro" id="IPR013525">
    <property type="entry name" value="ABC2_TM"/>
</dbReference>
<sequence>MNLYKHITIFSTCKDVKKCIENNIYDTILEFNSNFERNFSKENKLNLFHYINAINGVKANISLTYINKIIASSLNFKQYKINILSNFKFNPNLNYQHYMIPALSTIAFTLLCGFFQQLTL</sequence>
<evidence type="ECO:0000256" key="3">
    <source>
        <dbReference type="ARBA" id="ARBA00022989"/>
    </source>
</evidence>
<dbReference type="EMBL" id="AACKMW020000043">
    <property type="protein sequence ID" value="MPB99802.1"/>
    <property type="molecule type" value="Genomic_DNA"/>
</dbReference>
<reference evidence="7" key="1">
    <citation type="submission" date="2019-08" db="EMBL/GenBank/DDBJ databases">
        <title>Rapid identification of Enteric Bacteria from Whole Genome Sequences (WGS) using Average Nucleotide Identity (ANI).</title>
        <authorList>
            <person name="Lane C."/>
        </authorList>
    </citation>
    <scope>NUCLEOTIDE SEQUENCE [LARGE SCALE GENOMIC DNA]</scope>
    <source>
        <strain evidence="7">2010D-8461</strain>
    </source>
</reference>
<keyword evidence="8" id="KW-1185">Reference proteome</keyword>
<gene>
    <name evidence="7" type="ORF">A0Z09_007100</name>
</gene>
<organism evidence="7 8">
    <name type="scientific">Campylobacter subantarcticus</name>
    <dbReference type="NCBI Taxonomy" id="497724"/>
    <lineage>
        <taxon>Bacteria</taxon>
        <taxon>Pseudomonadati</taxon>
        <taxon>Campylobacterota</taxon>
        <taxon>Epsilonproteobacteria</taxon>
        <taxon>Campylobacterales</taxon>
        <taxon>Campylobacteraceae</taxon>
        <taxon>Campylobacter</taxon>
    </lineage>
</organism>
<evidence type="ECO:0000313" key="7">
    <source>
        <dbReference type="EMBL" id="MPB99802.1"/>
    </source>
</evidence>
<protein>
    <submittedName>
        <fullName evidence="7">ABC transporter permease</fullName>
    </submittedName>
</protein>
<evidence type="ECO:0000259" key="6">
    <source>
        <dbReference type="Pfam" id="PF12698"/>
    </source>
</evidence>
<keyword evidence="2 5" id="KW-0812">Transmembrane</keyword>
<name>A0ABW9N6R8_9BACT</name>
<dbReference type="Proteomes" id="UP000364097">
    <property type="component" value="Unassembled WGS sequence"/>
</dbReference>
<comment type="subcellular location">
    <subcellularLocation>
        <location evidence="1">Membrane</location>
        <topology evidence="1">Multi-pass membrane protein</topology>
    </subcellularLocation>
</comment>
<dbReference type="RefSeq" id="WP_052243005.1">
    <property type="nucleotide sequence ID" value="NZ_AACKMW020000043.1"/>
</dbReference>
<evidence type="ECO:0000256" key="2">
    <source>
        <dbReference type="ARBA" id="ARBA00022692"/>
    </source>
</evidence>
<dbReference type="Pfam" id="PF12698">
    <property type="entry name" value="ABC2_membrane_3"/>
    <property type="match status" value="1"/>
</dbReference>
<keyword evidence="4 5" id="KW-0472">Membrane</keyword>
<accession>A0ABW9N6R8</accession>
<evidence type="ECO:0000313" key="8">
    <source>
        <dbReference type="Proteomes" id="UP000364097"/>
    </source>
</evidence>
<feature type="domain" description="ABC-2 type transporter transmembrane" evidence="6">
    <location>
        <begin position="9"/>
        <end position="112"/>
    </location>
</feature>
<comment type="caution">
    <text evidence="7">The sequence shown here is derived from an EMBL/GenBank/DDBJ whole genome shotgun (WGS) entry which is preliminary data.</text>
</comment>
<proteinExistence type="predicted"/>
<evidence type="ECO:0000256" key="1">
    <source>
        <dbReference type="ARBA" id="ARBA00004141"/>
    </source>
</evidence>
<feature type="transmembrane region" description="Helical" evidence="5">
    <location>
        <begin position="98"/>
        <end position="118"/>
    </location>
</feature>
<evidence type="ECO:0000256" key="4">
    <source>
        <dbReference type="ARBA" id="ARBA00023136"/>
    </source>
</evidence>
<keyword evidence="3 5" id="KW-1133">Transmembrane helix</keyword>
<evidence type="ECO:0000256" key="5">
    <source>
        <dbReference type="SAM" id="Phobius"/>
    </source>
</evidence>